<evidence type="ECO:0000256" key="6">
    <source>
        <dbReference type="ARBA" id="ARBA00022833"/>
    </source>
</evidence>
<evidence type="ECO:0000256" key="1">
    <source>
        <dbReference type="ARBA" id="ARBA00004123"/>
    </source>
</evidence>
<comment type="subcellular location">
    <subcellularLocation>
        <location evidence="1">Nucleus</location>
    </subcellularLocation>
</comment>
<keyword evidence="4" id="KW-0677">Repeat</keyword>
<accession>A0A1I8IS47</accession>
<evidence type="ECO:0000259" key="11">
    <source>
        <dbReference type="PROSITE" id="PS50157"/>
    </source>
</evidence>
<dbReference type="PANTHER" id="PTHR45718">
    <property type="entry name" value="TRANSCRIPTIONAL ACTIVATOR CUBITUS INTERRUPTUS"/>
    <property type="match status" value="1"/>
</dbReference>
<comment type="similarity">
    <text evidence="2">Belongs to the GLI C2H2-type zinc-finger protein family.</text>
</comment>
<feature type="domain" description="C2H2-type" evidence="11">
    <location>
        <begin position="423"/>
        <end position="452"/>
    </location>
</feature>
<name>A0A1I8IS47_9PLAT</name>
<dbReference type="GO" id="GO:0005634">
    <property type="term" value="C:nucleus"/>
    <property type="evidence" value="ECO:0007669"/>
    <property type="project" value="UniProtKB-SubCell"/>
</dbReference>
<dbReference type="SMART" id="SM00355">
    <property type="entry name" value="ZnF_C2H2"/>
    <property type="match status" value="4"/>
</dbReference>
<feature type="domain" description="C2H2-type" evidence="11">
    <location>
        <begin position="395"/>
        <end position="422"/>
    </location>
</feature>
<evidence type="ECO:0000256" key="2">
    <source>
        <dbReference type="ARBA" id="ARBA00010831"/>
    </source>
</evidence>
<keyword evidence="6" id="KW-0862">Zinc</keyword>
<evidence type="ECO:0000313" key="13">
    <source>
        <dbReference type="WBParaSite" id="maker-uti_cns_0016240-snap-gene-0.2-mRNA-1"/>
    </source>
</evidence>
<feature type="compositionally biased region" description="Low complexity" evidence="10">
    <location>
        <begin position="601"/>
        <end position="621"/>
    </location>
</feature>
<evidence type="ECO:0000256" key="5">
    <source>
        <dbReference type="ARBA" id="ARBA00022771"/>
    </source>
</evidence>
<feature type="compositionally biased region" description="Low complexity" evidence="10">
    <location>
        <begin position="190"/>
        <end position="255"/>
    </location>
</feature>
<dbReference type="FunFam" id="3.30.160.60:FF:000035">
    <property type="entry name" value="Zinc finger protein ZIC 1"/>
    <property type="match status" value="1"/>
</dbReference>
<keyword evidence="7" id="KW-0238">DNA-binding</keyword>
<dbReference type="SUPFAM" id="SSF57667">
    <property type="entry name" value="beta-beta-alpha zinc fingers"/>
    <property type="match status" value="2"/>
</dbReference>
<dbReference type="GO" id="GO:0008270">
    <property type="term" value="F:zinc ion binding"/>
    <property type="evidence" value="ECO:0007669"/>
    <property type="project" value="UniProtKB-KW"/>
</dbReference>
<dbReference type="InterPro" id="IPR041643">
    <property type="entry name" value="Znf_ZIC"/>
</dbReference>
<reference evidence="13" key="1">
    <citation type="submission" date="2016-11" db="UniProtKB">
        <authorList>
            <consortium name="WormBaseParasite"/>
        </authorList>
    </citation>
    <scope>IDENTIFICATION</scope>
</reference>
<feature type="region of interest" description="Disordered" evidence="10">
    <location>
        <begin position="190"/>
        <end position="306"/>
    </location>
</feature>
<dbReference type="PROSITE" id="PS00028">
    <property type="entry name" value="ZINC_FINGER_C2H2_1"/>
    <property type="match status" value="3"/>
</dbReference>
<feature type="region of interest" description="Disordered" evidence="10">
    <location>
        <begin position="496"/>
        <end position="675"/>
    </location>
</feature>
<evidence type="ECO:0000256" key="7">
    <source>
        <dbReference type="ARBA" id="ARBA00023125"/>
    </source>
</evidence>
<proteinExistence type="inferred from homology"/>
<evidence type="ECO:0000256" key="3">
    <source>
        <dbReference type="ARBA" id="ARBA00022723"/>
    </source>
</evidence>
<dbReference type="FunFam" id="3.30.160.60:FF:000041">
    <property type="entry name" value="Zinc finger protein ZIC 1"/>
    <property type="match status" value="1"/>
</dbReference>
<evidence type="ECO:0000313" key="12">
    <source>
        <dbReference type="Proteomes" id="UP000095280"/>
    </source>
</evidence>
<dbReference type="InterPro" id="IPR013087">
    <property type="entry name" value="Znf_C2H2_type"/>
</dbReference>
<evidence type="ECO:0000256" key="10">
    <source>
        <dbReference type="SAM" id="MobiDB-lite"/>
    </source>
</evidence>
<feature type="compositionally biased region" description="Low complexity" evidence="10">
    <location>
        <begin position="553"/>
        <end position="568"/>
    </location>
</feature>
<feature type="compositionally biased region" description="Gly residues" evidence="10">
    <location>
        <begin position="661"/>
        <end position="670"/>
    </location>
</feature>
<keyword evidence="8" id="KW-0539">Nucleus</keyword>
<dbReference type="PROSITE" id="PS50157">
    <property type="entry name" value="ZINC_FINGER_C2H2_2"/>
    <property type="match status" value="4"/>
</dbReference>
<feature type="domain" description="C2H2-type" evidence="11">
    <location>
        <begin position="453"/>
        <end position="482"/>
    </location>
</feature>
<dbReference type="Proteomes" id="UP000095280">
    <property type="component" value="Unplaced"/>
</dbReference>
<keyword evidence="12" id="KW-1185">Reference proteome</keyword>
<dbReference type="PANTHER" id="PTHR45718:SF7">
    <property type="entry name" value="C2H2-TYPE DOMAIN-CONTAINING PROTEIN"/>
    <property type="match status" value="1"/>
</dbReference>
<dbReference type="GO" id="GO:0000978">
    <property type="term" value="F:RNA polymerase II cis-regulatory region sequence-specific DNA binding"/>
    <property type="evidence" value="ECO:0007669"/>
    <property type="project" value="TreeGrafter"/>
</dbReference>
<dbReference type="Gene3D" id="3.30.160.60">
    <property type="entry name" value="Classic Zinc Finger"/>
    <property type="match status" value="4"/>
</dbReference>
<dbReference type="WBParaSite" id="maker-uti_cns_0016240-snap-gene-0.2-mRNA-1">
    <property type="protein sequence ID" value="maker-uti_cns_0016240-snap-gene-0.2-mRNA-1"/>
    <property type="gene ID" value="maker-uti_cns_0016240-snap-gene-0.2"/>
</dbReference>
<dbReference type="InterPro" id="IPR056436">
    <property type="entry name" value="Znf-C2H2_ZIC1-5/GLI1-3-like"/>
</dbReference>
<feature type="region of interest" description="Disordered" evidence="10">
    <location>
        <begin position="1"/>
        <end position="120"/>
    </location>
</feature>
<dbReference type="FunFam" id="3.30.160.60:FF:001330">
    <property type="entry name" value="Zinc finger protein ZIC 4"/>
    <property type="match status" value="1"/>
</dbReference>
<dbReference type="Pfam" id="PF00096">
    <property type="entry name" value="zf-C2H2"/>
    <property type="match status" value="3"/>
</dbReference>
<dbReference type="AlphaFoldDB" id="A0A1I8IS47"/>
<dbReference type="Pfam" id="PF18366">
    <property type="entry name" value="zf_ZIC"/>
    <property type="match status" value="1"/>
</dbReference>
<sequence>RTAPVPRLRPPEPPLRLAQLAGQSELVAAPAHPNLRASLRHLHSPGSPRRGTRRLKDRPPAEATRQARPAHRLGRVSLQCSGILNPRASGRKSPPVQPHPLPSSPRCKAGGMFSPYHPHAVQPQVPYQQQHQLQHQHQHLVGGGDLTAYSSPASVGDLFLRRHQQYAAAAATAAVAAADFPVYGELFGQAQQPHHQPQHHQQQQQQQQQQHQQHLQQQQQQQQQAQAATTSEQQHLNQHQQQLQQHQHQQQQQHQASHAGFPLSADLHLQPPYSPHLQQSQSHPAQQQPHQQPHHQHQHAYQQAAAAAGHLASSFGHFNHLNMSAYGPAFYRAYLQRSGGGGGLRDYRCLWIERDQPEPRKPCNRMFASVHDIVTHITVDHVGGPELTDHTCYWQECARHFKPFKAKYKLVNHIRVHTGERPFPCPFPGCGKVFARSENLKIHKRTHTGEKPFKCEYDGCDRRFANSSDRKKHMHVHMNDKPYYCRVGGCDKSYTHPSSLRKHMRVHSTSPSGRSLDDDNDGADDSVRSDESDGTGRTAGEGKGGSDHVKPPTAQQQQQRRRAATAAASVAVKAERKPAERTSYVETPSTSPNEPSPTPPSVSSDWTSPYMAMMQQQPHQQPHCKPRCRAPLLASNTAGGPGESRQQRRLSTGARKDLAGTGRGSRGRNGAGKDDVVTVDDEAAAVWARQPRIRDLSVTDCQRLLPISSSGLCRAKSRRRSLTPGGLGRPGTEMLAAAAAAGSAGTRVIDAELRSQRGRSRSWQRLCNWLRLSSEQRWRRLRAGQLELDQGPRLQSRQHQLESELR</sequence>
<dbReference type="InterPro" id="IPR043359">
    <property type="entry name" value="GLI-like"/>
</dbReference>
<protein>
    <submittedName>
        <fullName evidence="13">C2H2-type domain-containing protein</fullName>
    </submittedName>
</protein>
<feature type="compositionally biased region" description="Low complexity" evidence="10">
    <location>
        <begin position="267"/>
        <end position="291"/>
    </location>
</feature>
<keyword evidence="5 9" id="KW-0863">Zinc-finger</keyword>
<dbReference type="InterPro" id="IPR036236">
    <property type="entry name" value="Znf_C2H2_sf"/>
</dbReference>
<evidence type="ECO:0000256" key="8">
    <source>
        <dbReference type="ARBA" id="ARBA00023242"/>
    </source>
</evidence>
<organism evidence="12 13">
    <name type="scientific">Macrostomum lignano</name>
    <dbReference type="NCBI Taxonomy" id="282301"/>
    <lineage>
        <taxon>Eukaryota</taxon>
        <taxon>Metazoa</taxon>
        <taxon>Spiralia</taxon>
        <taxon>Lophotrochozoa</taxon>
        <taxon>Platyhelminthes</taxon>
        <taxon>Rhabditophora</taxon>
        <taxon>Macrostomorpha</taxon>
        <taxon>Macrostomida</taxon>
        <taxon>Macrostomidae</taxon>
        <taxon>Macrostomum</taxon>
    </lineage>
</organism>
<keyword evidence="3" id="KW-0479">Metal-binding</keyword>
<evidence type="ECO:0000256" key="4">
    <source>
        <dbReference type="ARBA" id="ARBA00022737"/>
    </source>
</evidence>
<dbReference type="Pfam" id="PF23561">
    <property type="entry name" value="zf-C2H2_15"/>
    <property type="match status" value="1"/>
</dbReference>
<dbReference type="FunFam" id="3.30.160.60:FF:000039">
    <property type="entry name" value="Zinc finger protein ZIC 1"/>
    <property type="match status" value="1"/>
</dbReference>
<evidence type="ECO:0000256" key="9">
    <source>
        <dbReference type="PROSITE-ProRule" id="PRU00042"/>
    </source>
</evidence>
<dbReference type="GO" id="GO:0000981">
    <property type="term" value="F:DNA-binding transcription factor activity, RNA polymerase II-specific"/>
    <property type="evidence" value="ECO:0007669"/>
    <property type="project" value="TreeGrafter"/>
</dbReference>
<feature type="domain" description="C2H2-type" evidence="11">
    <location>
        <begin position="483"/>
        <end position="512"/>
    </location>
</feature>